<dbReference type="EMBL" id="CP012199">
    <property type="protein sequence ID" value="AMG73854.1"/>
    <property type="molecule type" value="Genomic_DNA"/>
</dbReference>
<dbReference type="InterPro" id="IPR052342">
    <property type="entry name" value="MCH/BMMD"/>
</dbReference>
<dbReference type="InterPro" id="IPR048274">
    <property type="entry name" value="MC_hydratase"/>
</dbReference>
<dbReference type="KEGG" id="sgi:SGRAN_1466"/>
<dbReference type="Pfam" id="PF19315">
    <property type="entry name" value="MC_hydratase"/>
    <property type="match status" value="1"/>
</dbReference>
<reference evidence="1 2" key="1">
    <citation type="journal article" date="2016" name="BMC Genomics">
        <title>Genomic analysis of the nitrate-respiring Sphingopyxis granuli (formerly Sphingomonas macrogoltabida) strain TFA.</title>
        <authorList>
            <person name="Garcia-Romero I."/>
            <person name="Perez-Pulido A.J."/>
            <person name="Gonzalez-Flores Y.E."/>
            <person name="Reyes-Ramirez F."/>
            <person name="Santero E."/>
            <person name="Floriano B."/>
        </authorList>
    </citation>
    <scope>NUCLEOTIDE SEQUENCE [LARGE SCALE GENOMIC DNA]</scope>
    <source>
        <strain evidence="1 2">TFA</strain>
    </source>
</reference>
<dbReference type="RefSeq" id="WP_067182134.1">
    <property type="nucleotide sequence ID" value="NZ_CP012199.1"/>
</dbReference>
<evidence type="ECO:0000313" key="1">
    <source>
        <dbReference type="EMBL" id="AMG73854.1"/>
    </source>
</evidence>
<dbReference type="AlphaFoldDB" id="A0AA86L2A1"/>
<name>A0AA86L2A1_9SPHN</name>
<protein>
    <submittedName>
        <fullName evidence="1">MaoC like domain protein</fullName>
    </submittedName>
</protein>
<dbReference type="InterPro" id="IPR029069">
    <property type="entry name" value="HotDog_dom_sf"/>
</dbReference>
<dbReference type="GO" id="GO:0016829">
    <property type="term" value="F:lyase activity"/>
    <property type="evidence" value="ECO:0007669"/>
    <property type="project" value="InterPro"/>
</dbReference>
<accession>A0AA86L2A1</accession>
<keyword evidence="2" id="KW-1185">Reference proteome</keyword>
<dbReference type="PANTHER" id="PTHR43664:SF1">
    <property type="entry name" value="BETA-METHYLMALYL-COA DEHYDRATASE"/>
    <property type="match status" value="1"/>
</dbReference>
<dbReference type="Gene3D" id="3.10.129.10">
    <property type="entry name" value="Hotdog Thioesterase"/>
    <property type="match status" value="1"/>
</dbReference>
<evidence type="ECO:0000313" key="2">
    <source>
        <dbReference type="Proteomes" id="UP000058599"/>
    </source>
</evidence>
<sequence length="180" mass="21117">MTRESEMGDMMFPAYVPVGKDRYRERFGLDFEDFRAGQHFRHRPGYTITQQDNIDDCMDTLNQAMLHYDARYAAQTEFSSPLMVTTAMIQRLIGMTWKTFNRRKAIIRWDHITMKAPIFAGDTLYSESRIMDISQCDDGQCGKVTVTTYGINQKDIVFCEMQYDSLIYRKESLPFSENNY</sequence>
<dbReference type="SUPFAM" id="SSF54637">
    <property type="entry name" value="Thioesterase/thiol ester dehydrase-isomerase"/>
    <property type="match status" value="1"/>
</dbReference>
<dbReference type="PANTHER" id="PTHR43664">
    <property type="entry name" value="MONOAMINE OXIDASE-RELATED"/>
    <property type="match status" value="1"/>
</dbReference>
<organism evidence="1 2">
    <name type="scientific">Sphingopyxis granuli</name>
    <dbReference type="NCBI Taxonomy" id="267128"/>
    <lineage>
        <taxon>Bacteria</taxon>
        <taxon>Pseudomonadati</taxon>
        <taxon>Pseudomonadota</taxon>
        <taxon>Alphaproteobacteria</taxon>
        <taxon>Sphingomonadales</taxon>
        <taxon>Sphingomonadaceae</taxon>
        <taxon>Sphingopyxis</taxon>
    </lineage>
</organism>
<gene>
    <name evidence="1" type="ORF">SGRAN_1466</name>
</gene>
<dbReference type="Proteomes" id="UP000058599">
    <property type="component" value="Chromosome"/>
</dbReference>
<proteinExistence type="predicted"/>